<gene>
    <name evidence="8" type="ORF">SPLIT_LOCUS8417</name>
</gene>
<sequence length="698" mass="76099">MPTVTPLPPCTTTDAWLRPQEPFCNRFLLCLFGQLISEVCSPGYHFSPTQYQCMPVADAQCEDAFTTTTMAITTTETTPATKSDTTIPITTSESTPVTTSESTPATSSETTDVTTSKSRRDEDEITSTTSETTPAVTTSETTPSVTSSETTPPVTSSETTPSVTTSETTPATSSETTPSVTTSETAPITSSETTPATSSETTPSVTTSETTPSVTTSETTPITSSETTPATSSDTTPAVTTSETTPITSSETTPAFTTSETTPTVTSSDTTITTTKRSTPLCTNRDLWLKPQYSYCDRFLLCLFGKITSQRCPLDFQFNPVLLLCQPPAEANCNSETTTITPTTKQDPSPDNRIRPPPSTTIETTLTTIVDTTVTSPETTPVTSSETTPVTSSETTTVTTLETTTVTTSETATATSPETTSITTSETIPAPLPKCSYRDMWFKPDPHNCEYFYLCVFGEILHEQCPEGTEASITSFACLPKELAGCSNANQTIVTTTPRVIRPVPYCSRYDMWIEADATDCGQYYVCTFGHLTHETCPAEYRFSALEKECLPKSQVNCFEKDQSTPRNWKDAICADYSNLPLVFLEDPKDCRRYYICSLGKSTLLHCPDNFSFSVEKQICLPSYQVLCKSLCPSDATQFVVDPQSESRYIICYNGTPLPQQCPHKYVFDPKLLTCRLKKGIRGVDSELLKYLLSFIKS</sequence>
<feature type="domain" description="Chitin-binding type-2" evidence="7">
    <location>
        <begin position="279"/>
        <end position="335"/>
    </location>
</feature>
<feature type="domain" description="Chitin-binding type-2" evidence="7">
    <location>
        <begin position="7"/>
        <end position="63"/>
    </location>
</feature>
<keyword evidence="4" id="KW-1015">Disulfide bond</keyword>
<evidence type="ECO:0000313" key="8">
    <source>
        <dbReference type="EMBL" id="CAH1643061.1"/>
    </source>
</evidence>
<reference evidence="8" key="1">
    <citation type="submission" date="2022-02" db="EMBL/GenBank/DDBJ databases">
        <authorList>
            <person name="King R."/>
        </authorList>
    </citation>
    <scope>NUCLEOTIDE SEQUENCE</scope>
</reference>
<dbReference type="EMBL" id="LR824560">
    <property type="protein sequence ID" value="CAH1643061.1"/>
    <property type="molecule type" value="Genomic_DNA"/>
</dbReference>
<keyword evidence="2" id="KW-0732">Signal</keyword>
<feature type="compositionally biased region" description="Low complexity" evidence="6">
    <location>
        <begin position="126"/>
        <end position="277"/>
    </location>
</feature>
<dbReference type="Proteomes" id="UP001153321">
    <property type="component" value="Chromosome 29"/>
</dbReference>
<keyword evidence="1" id="KW-0147">Chitin-binding</keyword>
<dbReference type="PROSITE" id="PS50940">
    <property type="entry name" value="CHIT_BIND_II"/>
    <property type="match status" value="5"/>
</dbReference>
<dbReference type="GO" id="GO:0005576">
    <property type="term" value="C:extracellular region"/>
    <property type="evidence" value="ECO:0007669"/>
    <property type="project" value="InterPro"/>
</dbReference>
<evidence type="ECO:0000256" key="3">
    <source>
        <dbReference type="ARBA" id="ARBA00022737"/>
    </source>
</evidence>
<evidence type="ECO:0000256" key="2">
    <source>
        <dbReference type="ARBA" id="ARBA00022729"/>
    </source>
</evidence>
<dbReference type="InterPro" id="IPR051940">
    <property type="entry name" value="Chitin_bind-dev_reg"/>
</dbReference>
<proteinExistence type="predicted"/>
<keyword evidence="9" id="KW-1185">Reference proteome</keyword>
<feature type="domain" description="Chitin-binding type-2" evidence="7">
    <location>
        <begin position="571"/>
        <end position="630"/>
    </location>
</feature>
<dbReference type="SMART" id="SM00494">
    <property type="entry name" value="ChtBD2"/>
    <property type="match status" value="6"/>
</dbReference>
<evidence type="ECO:0000256" key="4">
    <source>
        <dbReference type="ARBA" id="ARBA00023157"/>
    </source>
</evidence>
<feature type="domain" description="Chitin-binding type-2" evidence="7">
    <location>
        <begin position="432"/>
        <end position="488"/>
    </location>
</feature>
<accession>A0A9P0IBV6</accession>
<dbReference type="PANTHER" id="PTHR23301">
    <property type="entry name" value="CHITIN BINDING PERITROPHIN-A"/>
    <property type="match status" value="1"/>
</dbReference>
<dbReference type="Pfam" id="PF01607">
    <property type="entry name" value="CBM_14"/>
    <property type="match status" value="6"/>
</dbReference>
<name>A0A9P0IBV6_SPOLI</name>
<keyword evidence="5" id="KW-0325">Glycoprotein</keyword>
<dbReference type="PANTHER" id="PTHR23301:SF0">
    <property type="entry name" value="CHITIN-BINDING TYPE-2 DOMAIN-CONTAINING PROTEIN-RELATED"/>
    <property type="match status" value="1"/>
</dbReference>
<organism evidence="8 9">
    <name type="scientific">Spodoptera littoralis</name>
    <name type="common">Egyptian cotton leafworm</name>
    <dbReference type="NCBI Taxonomy" id="7109"/>
    <lineage>
        <taxon>Eukaryota</taxon>
        <taxon>Metazoa</taxon>
        <taxon>Ecdysozoa</taxon>
        <taxon>Arthropoda</taxon>
        <taxon>Hexapoda</taxon>
        <taxon>Insecta</taxon>
        <taxon>Pterygota</taxon>
        <taxon>Neoptera</taxon>
        <taxon>Endopterygota</taxon>
        <taxon>Lepidoptera</taxon>
        <taxon>Glossata</taxon>
        <taxon>Ditrysia</taxon>
        <taxon>Noctuoidea</taxon>
        <taxon>Noctuidae</taxon>
        <taxon>Amphipyrinae</taxon>
        <taxon>Spodoptera</taxon>
    </lineage>
</organism>
<protein>
    <recommendedName>
        <fullName evidence="7">Chitin-binding type-2 domain-containing protein</fullName>
    </recommendedName>
</protein>
<dbReference type="SUPFAM" id="SSF57625">
    <property type="entry name" value="Invertebrate chitin-binding proteins"/>
    <property type="match status" value="6"/>
</dbReference>
<dbReference type="AlphaFoldDB" id="A0A9P0IBV6"/>
<feature type="compositionally biased region" description="Low complexity" evidence="6">
    <location>
        <begin position="76"/>
        <end position="111"/>
    </location>
</feature>
<evidence type="ECO:0000313" key="9">
    <source>
        <dbReference type="Proteomes" id="UP001153321"/>
    </source>
</evidence>
<dbReference type="InterPro" id="IPR036508">
    <property type="entry name" value="Chitin-bd_dom_sf"/>
</dbReference>
<feature type="region of interest" description="Disordered" evidence="6">
    <location>
        <begin position="335"/>
        <end position="360"/>
    </location>
</feature>
<feature type="region of interest" description="Disordered" evidence="6">
    <location>
        <begin position="76"/>
        <end position="277"/>
    </location>
</feature>
<evidence type="ECO:0000259" key="7">
    <source>
        <dbReference type="PROSITE" id="PS50940"/>
    </source>
</evidence>
<feature type="domain" description="Chitin-binding type-2" evidence="7">
    <location>
        <begin position="504"/>
        <end position="560"/>
    </location>
</feature>
<feature type="region of interest" description="Disordered" evidence="6">
    <location>
        <begin position="376"/>
        <end position="425"/>
    </location>
</feature>
<dbReference type="Gene3D" id="2.170.140.10">
    <property type="entry name" value="Chitin binding domain"/>
    <property type="match status" value="5"/>
</dbReference>
<evidence type="ECO:0000256" key="5">
    <source>
        <dbReference type="ARBA" id="ARBA00023180"/>
    </source>
</evidence>
<dbReference type="GO" id="GO:0008061">
    <property type="term" value="F:chitin binding"/>
    <property type="evidence" value="ECO:0007669"/>
    <property type="project" value="UniProtKB-KW"/>
</dbReference>
<evidence type="ECO:0000256" key="6">
    <source>
        <dbReference type="SAM" id="MobiDB-lite"/>
    </source>
</evidence>
<keyword evidence="3" id="KW-0677">Repeat</keyword>
<evidence type="ECO:0000256" key="1">
    <source>
        <dbReference type="ARBA" id="ARBA00022669"/>
    </source>
</evidence>
<dbReference type="InterPro" id="IPR002557">
    <property type="entry name" value="Chitin-bd_dom"/>
</dbReference>